<dbReference type="GO" id="GO:0005783">
    <property type="term" value="C:endoplasmic reticulum"/>
    <property type="evidence" value="ECO:0007669"/>
    <property type="project" value="TreeGrafter"/>
</dbReference>
<organism evidence="7">
    <name type="scientific">Phallusia mammillata</name>
    <dbReference type="NCBI Taxonomy" id="59560"/>
    <lineage>
        <taxon>Eukaryota</taxon>
        <taxon>Metazoa</taxon>
        <taxon>Chordata</taxon>
        <taxon>Tunicata</taxon>
        <taxon>Ascidiacea</taxon>
        <taxon>Phlebobranchia</taxon>
        <taxon>Ascidiidae</taxon>
        <taxon>Phallusia</taxon>
    </lineage>
</organism>
<keyword evidence="3 6" id="KW-0812">Transmembrane</keyword>
<proteinExistence type="evidence at transcript level"/>
<feature type="transmembrane region" description="Helical" evidence="6">
    <location>
        <begin position="101"/>
        <end position="122"/>
    </location>
</feature>
<dbReference type="InterPro" id="IPR018801">
    <property type="entry name" value="TM129"/>
</dbReference>
<dbReference type="Pfam" id="PF10272">
    <property type="entry name" value="Tmpp129"/>
    <property type="match status" value="1"/>
</dbReference>
<accession>A0A6F9DVN4</accession>
<evidence type="ECO:0000256" key="4">
    <source>
        <dbReference type="ARBA" id="ARBA00022989"/>
    </source>
</evidence>
<comment type="similarity">
    <text evidence="2">Belongs to the TMEM129 family.</text>
</comment>
<protein>
    <submittedName>
        <fullName evidence="7">E3 ubiquitin-protein ligase TM129-like</fullName>
    </submittedName>
</protein>
<evidence type="ECO:0000256" key="6">
    <source>
        <dbReference type="SAM" id="Phobius"/>
    </source>
</evidence>
<evidence type="ECO:0000313" key="7">
    <source>
        <dbReference type="EMBL" id="CAB3267036.1"/>
    </source>
</evidence>
<dbReference type="GO" id="GO:0061630">
    <property type="term" value="F:ubiquitin protein ligase activity"/>
    <property type="evidence" value="ECO:0007669"/>
    <property type="project" value="InterPro"/>
</dbReference>
<evidence type="ECO:0000256" key="1">
    <source>
        <dbReference type="ARBA" id="ARBA00004141"/>
    </source>
</evidence>
<keyword evidence="4 6" id="KW-1133">Transmembrane helix</keyword>
<dbReference type="GO" id="GO:0016020">
    <property type="term" value="C:membrane"/>
    <property type="evidence" value="ECO:0007669"/>
    <property type="project" value="UniProtKB-SubCell"/>
</dbReference>
<gene>
    <name evidence="7" type="primary">Tmem129</name>
</gene>
<dbReference type="GO" id="GO:0016567">
    <property type="term" value="P:protein ubiquitination"/>
    <property type="evidence" value="ECO:0007669"/>
    <property type="project" value="InterPro"/>
</dbReference>
<dbReference type="PANTHER" id="PTHR31322:SF2">
    <property type="entry name" value="E3 UBIQUITIN-PROTEIN LIGASE TM129"/>
    <property type="match status" value="1"/>
</dbReference>
<feature type="transmembrane region" description="Helical" evidence="6">
    <location>
        <begin position="63"/>
        <end position="81"/>
    </location>
</feature>
<evidence type="ECO:0000256" key="3">
    <source>
        <dbReference type="ARBA" id="ARBA00022692"/>
    </source>
</evidence>
<feature type="transmembrane region" description="Helical" evidence="6">
    <location>
        <begin position="7"/>
        <end position="25"/>
    </location>
</feature>
<dbReference type="AlphaFoldDB" id="A0A6F9DVN4"/>
<name>A0A6F9DVN4_9ASCI</name>
<keyword evidence="5 6" id="KW-0472">Membrane</keyword>
<reference evidence="7" key="1">
    <citation type="submission" date="2020-04" db="EMBL/GenBank/DDBJ databases">
        <authorList>
            <person name="Neveu A P."/>
        </authorList>
    </citation>
    <scope>NUCLEOTIDE SEQUENCE</scope>
    <source>
        <tissue evidence="7">Whole embryo</tissue>
    </source>
</reference>
<evidence type="ECO:0000256" key="2">
    <source>
        <dbReference type="ARBA" id="ARBA00007332"/>
    </source>
</evidence>
<sequence>MSWSISPAIAFSFFYWLVSFCFIASPTEFQSAGFTIQSLFSNLLGSEMLNFVDYHIRRTSTTVIFHASIPLGYFIGMTFVGESGLDFLEISEWAIHTGWQIYFYVAVGIFLGATTLVFYWYMNGWTNHPIVQNLSLYSQQWKELAMAVNAEFRSIDKYTSSPSSSSSLIVTDNWIIKSGPYNVVFVHQDFVRLSVGKTEEYHVSPNSLTTVQYVRINVQPTKKHKPFGIRIMSTDYTEFKAKLKVEVHADPSLTIHRTSSELFLEAFKDQVLKNPLHIVDRMEQYGNCIGCDQKPASVKLIKQCADENEGDCENCNCNPLWCLECMGRWYASRQDQSSPETWLGSFATCPMCRAHFCMLDVSIIQQT</sequence>
<dbReference type="EMBL" id="LR791174">
    <property type="protein sequence ID" value="CAB3267036.1"/>
    <property type="molecule type" value="mRNA"/>
</dbReference>
<comment type="subcellular location">
    <subcellularLocation>
        <location evidence="1">Membrane</location>
        <topology evidence="1">Multi-pass membrane protein</topology>
    </subcellularLocation>
</comment>
<dbReference type="PANTHER" id="PTHR31322">
    <property type="entry name" value="E3 UBIQUITIN-PROTEIN LIGASE TM129"/>
    <property type="match status" value="1"/>
</dbReference>
<evidence type="ECO:0000256" key="5">
    <source>
        <dbReference type="ARBA" id="ARBA00023136"/>
    </source>
</evidence>